<feature type="region of interest" description="Disordered" evidence="1">
    <location>
        <begin position="1"/>
        <end position="21"/>
    </location>
</feature>
<dbReference type="InterPro" id="IPR019748">
    <property type="entry name" value="FERM_central"/>
</dbReference>
<dbReference type="Proteomes" id="UP000054408">
    <property type="component" value="Unassembled WGS sequence"/>
</dbReference>
<dbReference type="EMBL" id="GL349454">
    <property type="protein sequence ID" value="KNC49237.1"/>
    <property type="molecule type" value="Genomic_DNA"/>
</dbReference>
<sequence length="572" mass="61669">MAAAATSATAPAMNTNEEEDNSGEMMAVTLTLGPRGSDTHRAMFPASATANEVLATLDAVAELDIDPQRVALLIPGAAEREAETAELSAEEMSMQKPRLLGSRSAPRWLAGEARLGSARLGHEPRLSLRRRTRRVRILVTSFSKVLRYDVCAPVGELLAAFASRIALANPEEFGLTMVGLGPHKWLDLTLPLHCQVWSPEVSESDDALIQLKFRRRLYASHLDLSACVLPVVSLEIADDVRAGRYLVDTAKAVELTALHLAVYAPRELTALPSPLDEYLPAQVVEAVRSDELHARILARHAELRQEEGRALAEAYVQAAAALPLFGATRIECGENGVTLSIGREHGLVVLDGMYGTSPPPLATLDIAEWKAGERGRPTQSAIIDIVALEAIVGWRHTSRTVTLVLGSEPEREVTFGTARADEVVHQLERLTELLSAETGQRAWEQAEWTDGMHVSPMFASGEHEFQPELFEVDLLRPRGGGAVIDGSWAPGAPTALELTLVLHALIGGAAALSAAGDGESVHRRMWLAWAAAAGAVRLLAAVSPHEFGLFLALPPIRLFCLDGCSHLLEQSQ</sequence>
<proteinExistence type="predicted"/>
<feature type="compositionally biased region" description="Low complexity" evidence="1">
    <location>
        <begin position="1"/>
        <end position="12"/>
    </location>
</feature>
<protein>
    <recommendedName>
        <fullName evidence="2">Band 4.1 domain-containing protein</fullName>
    </recommendedName>
</protein>
<accession>A0A0L0DA67</accession>
<evidence type="ECO:0000256" key="1">
    <source>
        <dbReference type="SAM" id="MobiDB-lite"/>
    </source>
</evidence>
<reference evidence="3 4" key="1">
    <citation type="submission" date="2010-05" db="EMBL/GenBank/DDBJ databases">
        <title>The Genome Sequence of Thecamonas trahens ATCC 50062.</title>
        <authorList>
            <consortium name="The Broad Institute Genome Sequencing Platform"/>
            <person name="Russ C."/>
            <person name="Cuomo C."/>
            <person name="Shea T."/>
            <person name="Young S.K."/>
            <person name="Zeng Q."/>
            <person name="Koehrsen M."/>
            <person name="Haas B."/>
            <person name="Borodovsky M."/>
            <person name="Guigo R."/>
            <person name="Alvarado L."/>
            <person name="Berlin A."/>
            <person name="Bochicchio J."/>
            <person name="Borenstein D."/>
            <person name="Chapman S."/>
            <person name="Chen Z."/>
            <person name="Freedman E."/>
            <person name="Gellesch M."/>
            <person name="Goldberg J."/>
            <person name="Griggs A."/>
            <person name="Gujja S."/>
            <person name="Heilman E."/>
            <person name="Heiman D."/>
            <person name="Hepburn T."/>
            <person name="Howarth C."/>
            <person name="Jen D."/>
            <person name="Larson L."/>
            <person name="Mehta T."/>
            <person name="Park D."/>
            <person name="Pearson M."/>
            <person name="Roberts A."/>
            <person name="Saif S."/>
            <person name="Shenoy N."/>
            <person name="Sisk P."/>
            <person name="Stolte C."/>
            <person name="Sykes S."/>
            <person name="Thomson T."/>
            <person name="Walk T."/>
            <person name="White J."/>
            <person name="Yandava C."/>
            <person name="Burger G."/>
            <person name="Gray M.W."/>
            <person name="Holland P.W.H."/>
            <person name="King N."/>
            <person name="Lang F.B.F."/>
            <person name="Roger A.J."/>
            <person name="Ruiz-Trillo I."/>
            <person name="Lander E."/>
            <person name="Nusbaum C."/>
        </authorList>
    </citation>
    <scope>NUCLEOTIDE SEQUENCE [LARGE SCALE GENOMIC DNA]</scope>
    <source>
        <strain evidence="3 4">ATCC 50062</strain>
    </source>
</reference>
<dbReference type="InterPro" id="IPR035963">
    <property type="entry name" value="FERM_2"/>
</dbReference>
<feature type="domain" description="Band 4.1" evidence="2">
    <location>
        <begin position="127"/>
        <end position="330"/>
    </location>
</feature>
<evidence type="ECO:0000313" key="4">
    <source>
        <dbReference type="Proteomes" id="UP000054408"/>
    </source>
</evidence>
<organism evidence="3 4">
    <name type="scientific">Thecamonas trahens ATCC 50062</name>
    <dbReference type="NCBI Taxonomy" id="461836"/>
    <lineage>
        <taxon>Eukaryota</taxon>
        <taxon>Apusozoa</taxon>
        <taxon>Apusomonadida</taxon>
        <taxon>Apusomonadidae</taxon>
        <taxon>Thecamonas</taxon>
    </lineage>
</organism>
<dbReference type="SUPFAM" id="SSF47031">
    <property type="entry name" value="Second domain of FERM"/>
    <property type="match status" value="1"/>
</dbReference>
<evidence type="ECO:0000313" key="3">
    <source>
        <dbReference type="EMBL" id="KNC49237.1"/>
    </source>
</evidence>
<dbReference type="InterPro" id="IPR019749">
    <property type="entry name" value="Band_41_domain"/>
</dbReference>
<dbReference type="Pfam" id="PF00373">
    <property type="entry name" value="FERM_M"/>
    <property type="match status" value="1"/>
</dbReference>
<dbReference type="GeneID" id="25564677"/>
<keyword evidence="4" id="KW-1185">Reference proteome</keyword>
<dbReference type="AlphaFoldDB" id="A0A0L0DA67"/>
<gene>
    <name evidence="3" type="ORF">AMSG_05227</name>
</gene>
<evidence type="ECO:0000259" key="2">
    <source>
        <dbReference type="SMART" id="SM00295"/>
    </source>
</evidence>
<name>A0A0L0DA67_THETB</name>
<dbReference type="SMART" id="SM00295">
    <property type="entry name" value="B41"/>
    <property type="match status" value="1"/>
</dbReference>
<dbReference type="RefSeq" id="XP_013757954.1">
    <property type="nucleotide sequence ID" value="XM_013902500.1"/>
</dbReference>